<name>A0AA85BWA0_9TREM</name>
<comment type="similarity">
    <text evidence="1">Belongs to the alpha-carbonic anhydrase family.</text>
</comment>
<dbReference type="GO" id="GO:0006730">
    <property type="term" value="P:one-carbon metabolic process"/>
    <property type="evidence" value="ECO:0007669"/>
    <property type="project" value="TreeGrafter"/>
</dbReference>
<feature type="chain" id="PRO_5041644039" description="Alpha-carbonic anhydrase domain-containing protein" evidence="2">
    <location>
        <begin position="18"/>
        <end position="346"/>
    </location>
</feature>
<dbReference type="GO" id="GO:0008270">
    <property type="term" value="F:zinc ion binding"/>
    <property type="evidence" value="ECO:0007669"/>
    <property type="project" value="InterPro"/>
</dbReference>
<organism evidence="4 5">
    <name type="scientific">Schistosoma mattheei</name>
    <dbReference type="NCBI Taxonomy" id="31246"/>
    <lineage>
        <taxon>Eukaryota</taxon>
        <taxon>Metazoa</taxon>
        <taxon>Spiralia</taxon>
        <taxon>Lophotrochozoa</taxon>
        <taxon>Platyhelminthes</taxon>
        <taxon>Trematoda</taxon>
        <taxon>Digenea</taxon>
        <taxon>Strigeidida</taxon>
        <taxon>Schistosomatoidea</taxon>
        <taxon>Schistosomatidae</taxon>
        <taxon>Schistosoma</taxon>
    </lineage>
</organism>
<evidence type="ECO:0000259" key="3">
    <source>
        <dbReference type="PROSITE" id="PS51144"/>
    </source>
</evidence>
<dbReference type="GO" id="GO:0004089">
    <property type="term" value="F:carbonate dehydratase activity"/>
    <property type="evidence" value="ECO:0007669"/>
    <property type="project" value="InterPro"/>
</dbReference>
<dbReference type="InterPro" id="IPR036398">
    <property type="entry name" value="CA_dom_sf"/>
</dbReference>
<dbReference type="PANTHER" id="PTHR18952:SF208">
    <property type="entry name" value="CARBONIC ANHYDRASE XA-RELATED"/>
    <property type="match status" value="1"/>
</dbReference>
<dbReference type="PANTHER" id="PTHR18952">
    <property type="entry name" value="CARBONIC ANHYDRASE"/>
    <property type="match status" value="1"/>
</dbReference>
<proteinExistence type="inferred from homology"/>
<dbReference type="InterPro" id="IPR023561">
    <property type="entry name" value="Carbonic_anhydrase_a-class"/>
</dbReference>
<dbReference type="Gene3D" id="3.10.200.10">
    <property type="entry name" value="Alpha carbonic anhydrase"/>
    <property type="match status" value="1"/>
</dbReference>
<feature type="signal peptide" evidence="2">
    <location>
        <begin position="1"/>
        <end position="17"/>
    </location>
</feature>
<keyword evidence="2" id="KW-0732">Signal</keyword>
<reference evidence="5" key="1">
    <citation type="submission" date="2023-11" db="UniProtKB">
        <authorList>
            <consortium name="WormBaseParasite"/>
        </authorList>
    </citation>
    <scope>IDENTIFICATION</scope>
</reference>
<dbReference type="Pfam" id="PF00194">
    <property type="entry name" value="Carb_anhydrase"/>
    <property type="match status" value="1"/>
</dbReference>
<evidence type="ECO:0000313" key="4">
    <source>
        <dbReference type="Proteomes" id="UP000050791"/>
    </source>
</evidence>
<evidence type="ECO:0000256" key="2">
    <source>
        <dbReference type="SAM" id="SignalP"/>
    </source>
</evidence>
<dbReference type="PROSITE" id="PS51144">
    <property type="entry name" value="ALPHA_CA_2"/>
    <property type="match status" value="1"/>
</dbReference>
<evidence type="ECO:0000256" key="1">
    <source>
        <dbReference type="ARBA" id="ARBA00010718"/>
    </source>
</evidence>
<feature type="domain" description="Alpha-carbonic anhydrase" evidence="3">
    <location>
        <begin position="35"/>
        <end position="319"/>
    </location>
</feature>
<dbReference type="InterPro" id="IPR001148">
    <property type="entry name" value="CA_dom"/>
</dbReference>
<accession>A0AA85BWA0</accession>
<dbReference type="AlphaFoldDB" id="A0AA85BWA0"/>
<dbReference type="WBParaSite" id="SMTH1_82920.1">
    <property type="protein sequence ID" value="SMTH1_82920.1"/>
    <property type="gene ID" value="SMTH1_82920"/>
</dbReference>
<dbReference type="SUPFAM" id="SSF51069">
    <property type="entry name" value="Carbonic anhydrase"/>
    <property type="match status" value="1"/>
</dbReference>
<dbReference type="Proteomes" id="UP000050791">
    <property type="component" value="Unassembled WGS sequence"/>
</dbReference>
<dbReference type="SMART" id="SM01057">
    <property type="entry name" value="Carb_anhydrase"/>
    <property type="match status" value="1"/>
</dbReference>
<sequence length="346" mass="38984">MIFGILTVFNIISFTITKSLDALWQESSWDSTWDTWWHYKEGVIGGPSNWGQTALMAITSDIWSACYQGKMQSPINISTKHLVFDTNLEPIKILGLDKQIDVEIVNTGQDLQMKFLDSTTIIIFSEGPLVYDYKLFGAIIKFGSRSSRGSDHQIDGIAFPAELQLYAFNYILYPNFSVALSKPNGLAVLSIFCQVGVQSSADLEAIFSIADHVQLKGQFKKLHGLLLEGIIPSTVHYMTYQGSLPFPACYETVTWIILNQPVIITETQISNNSSIKIISGDVLKSLRQLRISSFRESGRMADNYRTIQKLNNRSVRTNIDFIQTVSYITCMEKSSVKYSISIEFIF</sequence>
<protein>
    <recommendedName>
        <fullName evidence="3">Alpha-carbonic anhydrase domain-containing protein</fullName>
    </recommendedName>
</protein>
<evidence type="ECO:0000313" key="5">
    <source>
        <dbReference type="WBParaSite" id="SMTH1_82920.1"/>
    </source>
</evidence>